<comment type="subcellular location">
    <subcellularLocation>
        <location evidence="2">Cell membrane</location>
        <topology evidence="2">Single-pass membrane protein</topology>
    </subcellularLocation>
</comment>
<sequence>MVGRGGRVVKRLLKRRVLLVIPLVLVLLAGAALKLGIVHVPVILNVNIGGKQAEAAPQEPPERGIPISLGERVVNLADPGGFRYLKAEVVVELAVEGMDPEKMSAEELAHEQEALSAELQPWQPQIQDVLTMVLTSKTVAEVSTPEGKEALKQELKTRLQPLFHHHEIKAVYLAQFVIQ</sequence>
<dbReference type="GO" id="GO:0071978">
    <property type="term" value="P:bacterial-type flagellum-dependent swarming motility"/>
    <property type="evidence" value="ECO:0007669"/>
    <property type="project" value="TreeGrafter"/>
</dbReference>
<keyword evidence="4 10" id="KW-1003">Cell membrane</keyword>
<reference evidence="11" key="1">
    <citation type="journal article" date="2020" name="mSystems">
        <title>Genome- and Community-Level Interaction Insights into Carbon Utilization and Element Cycling Functions of Hydrothermarchaeota in Hydrothermal Sediment.</title>
        <authorList>
            <person name="Zhou Z."/>
            <person name="Liu Y."/>
            <person name="Xu W."/>
            <person name="Pan J."/>
            <person name="Luo Z.H."/>
            <person name="Li M."/>
        </authorList>
    </citation>
    <scope>NUCLEOTIDE SEQUENCE [LARGE SCALE GENOMIC DNA]</scope>
    <source>
        <strain evidence="11">SpSt-192</strain>
    </source>
</reference>
<proteinExistence type="inferred from homology"/>
<dbReference type="Pfam" id="PF03748">
    <property type="entry name" value="FliL"/>
    <property type="match status" value="1"/>
</dbReference>
<comment type="function">
    <text evidence="1 10">Controls the rotational direction of flagella during chemotaxis.</text>
</comment>
<dbReference type="AlphaFoldDB" id="A0A7C2WIP0"/>
<evidence type="ECO:0000256" key="8">
    <source>
        <dbReference type="ARBA" id="ARBA00022989"/>
    </source>
</evidence>
<keyword evidence="6" id="KW-0812">Transmembrane</keyword>
<keyword evidence="11" id="KW-0969">Cilium</keyword>
<keyword evidence="11" id="KW-0966">Cell projection</keyword>
<keyword evidence="11" id="KW-0282">Flagellum</keyword>
<evidence type="ECO:0000256" key="10">
    <source>
        <dbReference type="RuleBase" id="RU364125"/>
    </source>
</evidence>
<dbReference type="EMBL" id="DSID01000304">
    <property type="protein sequence ID" value="HEX70368.1"/>
    <property type="molecule type" value="Genomic_DNA"/>
</dbReference>
<evidence type="ECO:0000256" key="7">
    <source>
        <dbReference type="ARBA" id="ARBA00022779"/>
    </source>
</evidence>
<gene>
    <name evidence="11" type="ORF">ENP13_03885</name>
</gene>
<keyword evidence="9 10" id="KW-0472">Membrane</keyword>
<evidence type="ECO:0000256" key="9">
    <source>
        <dbReference type="ARBA" id="ARBA00023136"/>
    </source>
</evidence>
<comment type="caution">
    <text evidence="11">The sequence shown here is derived from an EMBL/GenBank/DDBJ whole genome shotgun (WGS) entry which is preliminary data.</text>
</comment>
<keyword evidence="5 10" id="KW-0145">Chemotaxis</keyword>
<organism evidence="11">
    <name type="scientific">Thermorudis sp</name>
    <dbReference type="NCBI Taxonomy" id="1969470"/>
    <lineage>
        <taxon>Bacteria</taxon>
        <taxon>Pseudomonadati</taxon>
        <taxon>Thermomicrobiota</taxon>
        <taxon>Thermomicrobia</taxon>
        <taxon>Thermomicrobia incertae sedis</taxon>
        <taxon>Thermorudis</taxon>
    </lineage>
</organism>
<keyword evidence="8" id="KW-1133">Transmembrane helix</keyword>
<evidence type="ECO:0000256" key="2">
    <source>
        <dbReference type="ARBA" id="ARBA00004162"/>
    </source>
</evidence>
<evidence type="ECO:0000256" key="6">
    <source>
        <dbReference type="ARBA" id="ARBA00022692"/>
    </source>
</evidence>
<dbReference type="PANTHER" id="PTHR35091:SF2">
    <property type="entry name" value="FLAGELLAR PROTEIN FLIL"/>
    <property type="match status" value="1"/>
</dbReference>
<dbReference type="GO" id="GO:0006935">
    <property type="term" value="P:chemotaxis"/>
    <property type="evidence" value="ECO:0007669"/>
    <property type="project" value="UniProtKB-KW"/>
</dbReference>
<comment type="similarity">
    <text evidence="3 10">Belongs to the FliL family.</text>
</comment>
<dbReference type="InterPro" id="IPR005503">
    <property type="entry name" value="FliL"/>
</dbReference>
<accession>A0A7C2WIP0</accession>
<name>A0A7C2WIP0_9BACT</name>
<evidence type="ECO:0000313" key="11">
    <source>
        <dbReference type="EMBL" id="HEX70368.1"/>
    </source>
</evidence>
<dbReference type="GO" id="GO:0009425">
    <property type="term" value="C:bacterial-type flagellum basal body"/>
    <property type="evidence" value="ECO:0007669"/>
    <property type="project" value="InterPro"/>
</dbReference>
<protein>
    <recommendedName>
        <fullName evidence="10">Flagellar protein FliL</fullName>
    </recommendedName>
</protein>
<evidence type="ECO:0000256" key="5">
    <source>
        <dbReference type="ARBA" id="ARBA00022500"/>
    </source>
</evidence>
<evidence type="ECO:0000256" key="3">
    <source>
        <dbReference type="ARBA" id="ARBA00008281"/>
    </source>
</evidence>
<dbReference type="PANTHER" id="PTHR35091">
    <property type="entry name" value="FLAGELLAR PROTEIN FLIL"/>
    <property type="match status" value="1"/>
</dbReference>
<evidence type="ECO:0000256" key="4">
    <source>
        <dbReference type="ARBA" id="ARBA00022475"/>
    </source>
</evidence>
<keyword evidence="7 10" id="KW-0283">Flagellar rotation</keyword>
<evidence type="ECO:0000256" key="1">
    <source>
        <dbReference type="ARBA" id="ARBA00002254"/>
    </source>
</evidence>
<dbReference type="GO" id="GO:0005886">
    <property type="term" value="C:plasma membrane"/>
    <property type="evidence" value="ECO:0007669"/>
    <property type="project" value="UniProtKB-SubCell"/>
</dbReference>